<dbReference type="InterPro" id="IPR036679">
    <property type="entry name" value="FlgN-like_sf"/>
</dbReference>
<dbReference type="RefSeq" id="WP_104830230.1">
    <property type="nucleotide sequence ID" value="NZ_PJCH01000007.1"/>
</dbReference>
<dbReference type="GO" id="GO:0044780">
    <property type="term" value="P:bacterial-type flagellum assembly"/>
    <property type="evidence" value="ECO:0007669"/>
    <property type="project" value="InterPro"/>
</dbReference>
<gene>
    <name evidence="2" type="ORF">CW354_11445</name>
</gene>
<proteinExistence type="predicted"/>
<keyword evidence="1" id="KW-0175">Coiled coil</keyword>
<evidence type="ECO:0008006" key="4">
    <source>
        <dbReference type="Google" id="ProtNLM"/>
    </source>
</evidence>
<accession>A0A2S7K4I8</accession>
<dbReference type="AlphaFoldDB" id="A0A2S7K4I8"/>
<dbReference type="EMBL" id="PJCH01000007">
    <property type="protein sequence ID" value="PQA87412.1"/>
    <property type="molecule type" value="Genomic_DNA"/>
</dbReference>
<reference evidence="2 3" key="1">
    <citation type="submission" date="2017-12" db="EMBL/GenBank/DDBJ databases">
        <authorList>
            <person name="Hurst M.R.H."/>
        </authorList>
    </citation>
    <scope>NUCLEOTIDE SEQUENCE [LARGE SCALE GENOMIC DNA]</scope>
    <source>
        <strain evidence="2 3">SY-3-19</strain>
    </source>
</reference>
<evidence type="ECO:0000313" key="2">
    <source>
        <dbReference type="EMBL" id="PQA87412.1"/>
    </source>
</evidence>
<name>A0A2S7K4I8_9PROT</name>
<comment type="caution">
    <text evidence="2">The sequence shown here is derived from an EMBL/GenBank/DDBJ whole genome shotgun (WGS) entry which is preliminary data.</text>
</comment>
<dbReference type="Proteomes" id="UP000239504">
    <property type="component" value="Unassembled WGS sequence"/>
</dbReference>
<evidence type="ECO:0000256" key="1">
    <source>
        <dbReference type="SAM" id="Coils"/>
    </source>
</evidence>
<organism evidence="2 3">
    <name type="scientific">Hyphococcus luteus</name>
    <dbReference type="NCBI Taxonomy" id="2058213"/>
    <lineage>
        <taxon>Bacteria</taxon>
        <taxon>Pseudomonadati</taxon>
        <taxon>Pseudomonadota</taxon>
        <taxon>Alphaproteobacteria</taxon>
        <taxon>Parvularculales</taxon>
        <taxon>Parvularculaceae</taxon>
        <taxon>Hyphococcus</taxon>
    </lineage>
</organism>
<protein>
    <recommendedName>
        <fullName evidence="4">Flagellar biosynthesis protein FlgN</fullName>
    </recommendedName>
</protein>
<sequence length="128" mass="13947">MKSQLDKLKAIIANLKTVTEQEETFIGKRAFDQIAALTTQKESLLAEFDEIARELDASELSEQLVAELDAIRQKAEENAAILKATAQGVREARARLKKIREAEFNTGAYSADGAALRNPNASTIAAKA</sequence>
<feature type="coiled-coil region" evidence="1">
    <location>
        <begin position="34"/>
        <end position="92"/>
    </location>
</feature>
<evidence type="ECO:0000313" key="3">
    <source>
        <dbReference type="Proteomes" id="UP000239504"/>
    </source>
</evidence>
<keyword evidence="3" id="KW-1185">Reference proteome</keyword>
<dbReference type="SUPFAM" id="SSF140566">
    <property type="entry name" value="FlgN-like"/>
    <property type="match status" value="1"/>
</dbReference>